<protein>
    <submittedName>
        <fullName evidence="2">Uncharacterized protein</fullName>
    </submittedName>
</protein>
<reference evidence="2" key="1">
    <citation type="submission" date="2016-11" db="EMBL/GenBank/DDBJ databases">
        <title>New CRISPR-Cas systems from uncultivated microbespotential reviewing scientists.</title>
        <authorList>
            <person name="Burstein D."/>
            <person name="Harrington L.B."/>
            <person name="Strutt S.C."/>
            <person name="Probst A.J."/>
            <person name="Anantharaman K."/>
            <person name="Thoman B.C."/>
            <person name="Doudna J.A."/>
            <person name="Banfield J.F."/>
        </authorList>
    </citation>
    <scope>NUCLEOTIDE SEQUENCE</scope>
</reference>
<dbReference type="EMBL" id="KY194792">
    <property type="protein sequence ID" value="APG80675.1"/>
    <property type="molecule type" value="Genomic_DNA"/>
</dbReference>
<feature type="transmembrane region" description="Helical" evidence="1">
    <location>
        <begin position="56"/>
        <end position="79"/>
    </location>
</feature>
<feature type="transmembrane region" description="Helical" evidence="1">
    <location>
        <begin position="12"/>
        <end position="36"/>
    </location>
</feature>
<feature type="transmembrane region" description="Helical" evidence="1">
    <location>
        <begin position="131"/>
        <end position="148"/>
    </location>
</feature>
<name>A0A1L3KS61_9ZZZZ</name>
<feature type="transmembrane region" description="Helical" evidence="1">
    <location>
        <begin position="91"/>
        <end position="111"/>
    </location>
</feature>
<keyword evidence="1" id="KW-1133">Transmembrane helix</keyword>
<evidence type="ECO:0000313" key="2">
    <source>
        <dbReference type="EMBL" id="APG80675.1"/>
    </source>
</evidence>
<dbReference type="AlphaFoldDB" id="A0A1L3KS61"/>
<evidence type="ECO:0000256" key="1">
    <source>
        <dbReference type="SAM" id="Phobius"/>
    </source>
</evidence>
<organism evidence="2">
    <name type="scientific">uncultured microorganism</name>
    <dbReference type="NCBI Taxonomy" id="358574"/>
    <lineage>
        <taxon>unclassified sequences</taxon>
        <taxon>environmental samples</taxon>
    </lineage>
</organism>
<accession>A0A1L3KS61</accession>
<keyword evidence="1" id="KW-0472">Membrane</keyword>
<sequence>MDNENGGALGFVFTFFFMLIIIVIGAYVASMTIHLFPVSSNSPAGIGMTSIYKGVFGGFNFAFVIFLVIALLSDLIVSAMAPSIPKAIENLIMFFVFVYVGFFFKNSTMLLNVLNANTLVPTPYAFFSQNYFIILVLVFIALSIVLNFRRRVRVYDT</sequence>
<keyword evidence="1" id="KW-0812">Transmembrane</keyword>
<proteinExistence type="predicted"/>